<dbReference type="EMBL" id="AZHF01000001">
    <property type="protein sequence ID" value="OAA82188.1"/>
    <property type="molecule type" value="Genomic_DNA"/>
</dbReference>
<keyword evidence="2" id="KW-0472">Membrane</keyword>
<dbReference type="InterPro" id="IPR046529">
    <property type="entry name" value="DUF6594"/>
</dbReference>
<feature type="compositionally biased region" description="Low complexity" evidence="1">
    <location>
        <begin position="1"/>
        <end position="19"/>
    </location>
</feature>
<accession>A0A162KZM5</accession>
<dbReference type="Proteomes" id="UP000076881">
    <property type="component" value="Unassembled WGS sequence"/>
</dbReference>
<keyword evidence="2" id="KW-0812">Transmembrane</keyword>
<evidence type="ECO:0000256" key="2">
    <source>
        <dbReference type="SAM" id="Phobius"/>
    </source>
</evidence>
<feature type="region of interest" description="Disordered" evidence="1">
    <location>
        <begin position="156"/>
        <end position="216"/>
    </location>
</feature>
<dbReference type="Pfam" id="PF20237">
    <property type="entry name" value="DUF6594"/>
    <property type="match status" value="1"/>
</dbReference>
<name>A0A162KZM5_CORDF</name>
<keyword evidence="2" id="KW-1133">Transmembrane helix</keyword>
<comment type="caution">
    <text evidence="4">The sequence shown here is derived from an EMBL/GenBank/DDBJ whole genome shotgun (WGS) entry which is preliminary data.</text>
</comment>
<feature type="transmembrane region" description="Helical" evidence="2">
    <location>
        <begin position="529"/>
        <end position="552"/>
    </location>
</feature>
<feature type="transmembrane region" description="Helical" evidence="2">
    <location>
        <begin position="498"/>
        <end position="517"/>
    </location>
</feature>
<dbReference type="STRING" id="1081108.A0A162KZM5"/>
<evidence type="ECO:0000313" key="4">
    <source>
        <dbReference type="EMBL" id="OAA82188.1"/>
    </source>
</evidence>
<gene>
    <name evidence="4" type="ORF">LEL_01733</name>
</gene>
<evidence type="ECO:0000256" key="1">
    <source>
        <dbReference type="SAM" id="MobiDB-lite"/>
    </source>
</evidence>
<feature type="region of interest" description="Disordered" evidence="1">
    <location>
        <begin position="1"/>
        <end position="115"/>
    </location>
</feature>
<feature type="compositionally biased region" description="Basic and acidic residues" evidence="1">
    <location>
        <begin position="163"/>
        <end position="176"/>
    </location>
</feature>
<feature type="domain" description="DUF6594" evidence="3">
    <location>
        <begin position="256"/>
        <end position="515"/>
    </location>
</feature>
<protein>
    <recommendedName>
        <fullName evidence="3">DUF6594 domain-containing protein</fullName>
    </recommendedName>
</protein>
<sequence length="553" mass="60297">MTSKVGSSLGKKSSLSRASSSRRKHGRAVTIEDVLDSEDHLHRVSGTSTPGMEQANEEVSPEWYALTEGEPRTSKEAIRDAELPAQVSCEESDTTEKLSSEDPVSGDPASGAQVTGDLAMDQELKATSNVPGEHQHIQSADVASTFSTAATARDASPALGGADKNHDEEAATHEAGRPPGLQWAETPRPRSHRFQSPMAQWAHPHGHGQPYTPHFRPIFPPTLSPVSPPLFGIPHPPPMMPGRQVSRFEPGHLSGYELLASRLSGGQESELPIPPIYRRFKQLHNRILLELQDDIVVLEERLRYLDEQDSINRGYRDGGVRPASRRQDKLEPNEVTTARKLLLEQIAQKMYQFSTQLDGYKKVCEFRDAMPEDVHDYRSFLAAHAPVIPDEIRFLDKTNDLLCLPDAPYYVDEESVSGHQTPAPRTPRLLEAPMAPSTISMSALDQQAREYTGAPPRGAGHARRMSRPLNQAKLRHMAVGICMAIILPILSFPVISGFVSRITVVALVGLGMAVVGVQSGAYDVLTGRACAIDGAIALGIYVGFMAIVAATFG</sequence>
<feature type="transmembrane region" description="Helical" evidence="2">
    <location>
        <begin position="474"/>
        <end position="492"/>
    </location>
</feature>
<reference evidence="4 5" key="1">
    <citation type="journal article" date="2016" name="Genome Biol. Evol.">
        <title>Divergent and convergent evolution of fungal pathogenicity.</title>
        <authorList>
            <person name="Shang Y."/>
            <person name="Xiao G."/>
            <person name="Zheng P."/>
            <person name="Cen K."/>
            <person name="Zhan S."/>
            <person name="Wang C."/>
        </authorList>
    </citation>
    <scope>NUCLEOTIDE SEQUENCE [LARGE SCALE GENOMIC DNA]</scope>
    <source>
        <strain evidence="4 5">RCEF 1005</strain>
    </source>
</reference>
<evidence type="ECO:0000313" key="5">
    <source>
        <dbReference type="Proteomes" id="UP000076881"/>
    </source>
</evidence>
<feature type="compositionally biased region" description="Basic and acidic residues" evidence="1">
    <location>
        <begin position="69"/>
        <end position="82"/>
    </location>
</feature>
<dbReference type="PANTHER" id="PTHR34502">
    <property type="entry name" value="DUF6594 DOMAIN-CONTAINING PROTEIN-RELATED"/>
    <property type="match status" value="1"/>
</dbReference>
<keyword evidence="5" id="KW-1185">Reference proteome</keyword>
<evidence type="ECO:0000259" key="3">
    <source>
        <dbReference type="Pfam" id="PF20237"/>
    </source>
</evidence>
<dbReference type="PANTHER" id="PTHR34502:SF6">
    <property type="entry name" value="DUF6594 DOMAIN-CONTAINING PROTEIN"/>
    <property type="match status" value="1"/>
</dbReference>
<dbReference type="OrthoDB" id="5416037at2759"/>
<proteinExistence type="predicted"/>
<organism evidence="4 5">
    <name type="scientific">Akanthomyces lecanii RCEF 1005</name>
    <dbReference type="NCBI Taxonomy" id="1081108"/>
    <lineage>
        <taxon>Eukaryota</taxon>
        <taxon>Fungi</taxon>
        <taxon>Dikarya</taxon>
        <taxon>Ascomycota</taxon>
        <taxon>Pezizomycotina</taxon>
        <taxon>Sordariomycetes</taxon>
        <taxon>Hypocreomycetidae</taxon>
        <taxon>Hypocreales</taxon>
        <taxon>Cordycipitaceae</taxon>
        <taxon>Akanthomyces</taxon>
        <taxon>Cordyceps confragosa</taxon>
    </lineage>
</organism>
<dbReference type="AlphaFoldDB" id="A0A162KZM5"/>